<dbReference type="Proteomes" id="UP001357437">
    <property type="component" value="Unassembled WGS sequence"/>
</dbReference>
<accession>A0A855EKR3</accession>
<name>A0A855EKR3_9ENTR</name>
<evidence type="ECO:0000313" key="6">
    <source>
        <dbReference type="Proteomes" id="UP001357437"/>
    </source>
</evidence>
<evidence type="ECO:0000313" key="5">
    <source>
        <dbReference type="Proteomes" id="UP000222768"/>
    </source>
</evidence>
<feature type="region of interest" description="Disordered" evidence="1">
    <location>
        <begin position="597"/>
        <end position="618"/>
    </location>
</feature>
<organism evidence="4 5">
    <name type="scientific">Leclercia adecarboxylata</name>
    <dbReference type="NCBI Taxonomy" id="83655"/>
    <lineage>
        <taxon>Bacteria</taxon>
        <taxon>Pseudomonadati</taxon>
        <taxon>Pseudomonadota</taxon>
        <taxon>Gammaproteobacteria</taxon>
        <taxon>Enterobacterales</taxon>
        <taxon>Enterobacteriaceae</taxon>
        <taxon>Leclercia</taxon>
    </lineage>
</organism>
<dbReference type="GO" id="GO:0090313">
    <property type="term" value="P:regulation of protein targeting to membrane"/>
    <property type="evidence" value="ECO:0007669"/>
    <property type="project" value="TreeGrafter"/>
</dbReference>
<dbReference type="AlphaFoldDB" id="A0A855EKR3"/>
<feature type="domain" description="AsmA" evidence="2">
    <location>
        <begin position="222"/>
        <end position="511"/>
    </location>
</feature>
<dbReference type="PANTHER" id="PTHR30441:SF4">
    <property type="entry name" value="PROTEIN ASMA"/>
    <property type="match status" value="1"/>
</dbReference>
<dbReference type="OrthoDB" id="9766390at2"/>
<dbReference type="InterPro" id="IPR052894">
    <property type="entry name" value="AsmA-related"/>
</dbReference>
<evidence type="ECO:0000256" key="1">
    <source>
        <dbReference type="SAM" id="MobiDB-lite"/>
    </source>
</evidence>
<evidence type="ECO:0000313" key="4">
    <source>
        <dbReference type="EMBL" id="PHH05078.1"/>
    </source>
</evidence>
<feature type="domain" description="AsmA" evidence="2">
    <location>
        <begin position="3"/>
        <end position="204"/>
    </location>
</feature>
<dbReference type="Proteomes" id="UP000222768">
    <property type="component" value="Unassembled WGS sequence"/>
</dbReference>
<dbReference type="InterPro" id="IPR007844">
    <property type="entry name" value="AsmA"/>
</dbReference>
<reference evidence="5" key="2">
    <citation type="submission" date="2017-09" db="EMBL/GenBank/DDBJ databases">
        <title>FDA dAtabase for Regulatory Grade micrObial Sequences (FDA-ARGOS): Supporting development and validation of Infectious Disease Dx tests.</title>
        <authorList>
            <person name="Minogue T."/>
            <person name="Wolcott M."/>
            <person name="Wasieloski L."/>
            <person name="Aguilar W."/>
            <person name="Moore D."/>
            <person name="Tallon L."/>
            <person name="Sadzewicz L."/>
            <person name="Ott S."/>
            <person name="Zhao X."/>
            <person name="Nagaraj S."/>
            <person name="Vavikolanu K."/>
            <person name="Aluvathingal J."/>
            <person name="Nadendla S."/>
            <person name="Sichtig H."/>
        </authorList>
    </citation>
    <scope>NUCLEOTIDE SEQUENCE [LARGE SCALE GENOMIC DNA]</scope>
    <source>
        <strain evidence="5">FDAARGOS_404</strain>
    </source>
</reference>
<dbReference type="RefSeq" id="WP_032612450.1">
    <property type="nucleotide sequence ID" value="NZ_CBCXZU010000009.1"/>
</dbReference>
<comment type="caution">
    <text evidence="4">The sequence shown here is derived from an EMBL/GenBank/DDBJ whole genome shotgun (WGS) entry which is preliminary data.</text>
</comment>
<feature type="compositionally biased region" description="Basic and acidic residues" evidence="1">
    <location>
        <begin position="599"/>
        <end position="618"/>
    </location>
</feature>
<dbReference type="GeneID" id="30331769"/>
<evidence type="ECO:0000313" key="3">
    <source>
        <dbReference type="EMBL" id="MEC3934759.1"/>
    </source>
</evidence>
<dbReference type="KEGG" id="lax:APT61_07645"/>
<dbReference type="PANTHER" id="PTHR30441">
    <property type="entry name" value="DUF748 DOMAIN-CONTAINING PROTEIN"/>
    <property type="match status" value="1"/>
</dbReference>
<reference evidence="4" key="1">
    <citation type="submission" date="2017-09" db="EMBL/GenBank/DDBJ databases">
        <title>FDA dAtabase for Regulatory Grade micrObial Sequences (FDA-ARGOS): Supporting development and validation of Infectious Disease Dx tests.</title>
        <authorList>
            <person name="Minogue T."/>
            <person name="Wolcott M."/>
            <person name="Wasieloski L."/>
            <person name="Aguilar W."/>
            <person name="Moore D."/>
            <person name="Tallon L.J."/>
            <person name="Sadzewicz L."/>
            <person name="Ott S."/>
            <person name="Zhao X."/>
            <person name="Nagaraj S."/>
            <person name="Vavikolanu K."/>
            <person name="Aluvathingal J."/>
            <person name="Nadendla S."/>
            <person name="Sichtig H."/>
        </authorList>
    </citation>
    <scope>NUCLEOTIDE SEQUENCE</scope>
    <source>
        <strain evidence="4">FDAARGOS_404</strain>
    </source>
</reference>
<evidence type="ECO:0000259" key="2">
    <source>
        <dbReference type="Pfam" id="PF05170"/>
    </source>
</evidence>
<proteinExistence type="predicted"/>
<dbReference type="EMBL" id="PDLK01000002">
    <property type="protein sequence ID" value="PHH05078.1"/>
    <property type="molecule type" value="Genomic_DNA"/>
</dbReference>
<dbReference type="Pfam" id="PF05170">
    <property type="entry name" value="AsmA"/>
    <property type="match status" value="2"/>
</dbReference>
<gene>
    <name evidence="3" type="primary">asmA</name>
    <name evidence="4" type="ORF">CRX53_14490</name>
    <name evidence="3" type="ORF">VOF76_01095</name>
</gene>
<sequence length="618" mass="68790">MRRVLTTLMILLVVLVAGLSALVLLVNPNDFRTYMVRQVEARSGYTLKLEGPLRWHVWPQLSILSGRMSLTAPGASVPLVAADNMRLDVALMPLFSHQLQVNQVMLKGAVIQLTPQSEAVRNADAPVAPRENTLPDKAEDTGWSFDIGRLKVADSLLVFQHEGDEQVTVRNINLQMEQDEHHKGKIDFSGRVNRNQRDLTLSLAAQVNASDYPHLLSADIQQLSWQLTGVDLPSQGISGQGTLQAQWREEQKQLELNQLNLQANDSTLTGQASVILGNEPQWNMNLQFDKLNLENLLPAQAAPAARGEVVQQQGQAQAKPQRPVIASSLEQPDYNGLRGFSADILLKANSVHWRGMDFTQVTSQMTNKNGLLTIAELSGKMGEGHLSLPGTLDVRKAVARSSFQPRLDNIEIGTILKAFNYPISLTGSLTMAGDFSGSKIDADAFRQYWRGQAHLEMRNTRMEGLNFQQLVQQAVERSSNVKVKENVDNATRLDSFVTDLSLDEGQVTLDDMQGASPMLMLEGNGTLDLIKETADTRFKIRVLEGWLGESRLIDFLKTTPIPLNVYGNWQALNYSLQVDQLLRKHLQDEAKRRLSGWADKNKDSQNGKDVKKLLEKLQ</sequence>
<keyword evidence="6" id="KW-1185">Reference proteome</keyword>
<dbReference type="EMBL" id="JAYMCU010000001">
    <property type="protein sequence ID" value="MEC3934759.1"/>
    <property type="molecule type" value="Genomic_DNA"/>
</dbReference>
<reference evidence="3 6" key="3">
    <citation type="submission" date="2024-01" db="EMBL/GenBank/DDBJ databases">
        <title>Comparative Genomics of Leclercia adecarboxylata Strains Isolated from Several Sources.</title>
        <authorList>
            <person name="Yescas-Zazueta V."/>
            <person name="Balbuena-Alonso M.G."/>
            <person name="Valencia D."/>
            <person name="Mendez-Pfeiffer P.A."/>
            <person name="Ballesteros-Monrreal M.G."/>
            <person name="Rocha-Gracia R.D.C."/>
            <person name="Barrios-Villa E."/>
        </authorList>
    </citation>
    <scope>NUCLEOTIDE SEQUENCE [LARGE SCALE GENOMIC DNA]</scope>
    <source>
        <strain evidence="3 6">33MEM</strain>
    </source>
</reference>
<dbReference type="NCBIfam" id="NF008091">
    <property type="entry name" value="PRK10833.1"/>
    <property type="match status" value="1"/>
</dbReference>
<dbReference type="GO" id="GO:0005886">
    <property type="term" value="C:plasma membrane"/>
    <property type="evidence" value="ECO:0007669"/>
    <property type="project" value="TreeGrafter"/>
</dbReference>
<protein>
    <submittedName>
        <fullName evidence="4">Outer membrane assembly protein AsmA</fullName>
    </submittedName>
</protein>